<reference evidence="2" key="1">
    <citation type="journal article" date="2019" name="Int. J. Syst. Evol. Microbiol.">
        <title>The Global Catalogue of Microorganisms (GCM) 10K type strain sequencing project: providing services to taxonomists for standard genome sequencing and annotation.</title>
        <authorList>
            <consortium name="The Broad Institute Genomics Platform"/>
            <consortium name="The Broad Institute Genome Sequencing Center for Infectious Disease"/>
            <person name="Wu L."/>
            <person name="Ma J."/>
        </authorList>
    </citation>
    <scope>NUCLEOTIDE SEQUENCE [LARGE SCALE GENOMIC DNA]</scope>
    <source>
        <strain evidence="2">KCTC 62164</strain>
    </source>
</reference>
<dbReference type="PANTHER" id="PTHR13812:SF19">
    <property type="entry name" value="KETIMINE REDUCTASE MU-CRYSTALLIN"/>
    <property type="match status" value="1"/>
</dbReference>
<dbReference type="PANTHER" id="PTHR13812">
    <property type="entry name" value="KETIMINE REDUCTASE MU-CRYSTALLIN"/>
    <property type="match status" value="1"/>
</dbReference>
<dbReference type="Gene3D" id="3.40.50.720">
    <property type="entry name" value="NAD(P)-binding Rossmann-like Domain"/>
    <property type="match status" value="1"/>
</dbReference>
<dbReference type="InterPro" id="IPR036291">
    <property type="entry name" value="NAD(P)-bd_dom_sf"/>
</dbReference>
<name>A0ABV7D3B4_9PROT</name>
<sequence length="318" mass="34343">MSNFAVYYLDDVEKWLDYPGCIGAMRLAMAEFTGGGREQPLREVQQVRTELEMFAQMPGIAGEKIGFGAKVISVYYLTDNLRRSAHRGVVVLFDTNSGEVLAVADAHEVTKVRTACASAMATDMLARKDSEVLSIFGTGTQAESHIKALLEVRPFRKVIIWGRPPGAGATFAERMSAEGVRVDYVASAEEAAGQSDVICTVTGSRTPVVVRDWVKPGTHINAVGSSVKGPVEVDNALMRDSVYVADSCRSVRAAGAEFIAAIEAGVIDDSHMVGEIGDVLLGRIPGRENDEQITFYKSLGHVFQDLASVAYIYKRATA</sequence>
<evidence type="ECO:0000313" key="2">
    <source>
        <dbReference type="Proteomes" id="UP001595444"/>
    </source>
</evidence>
<dbReference type="Gene3D" id="3.30.1780.10">
    <property type="entry name" value="ornithine cyclodeaminase, domain 1"/>
    <property type="match status" value="1"/>
</dbReference>
<dbReference type="EMBL" id="JBHRSL010000003">
    <property type="protein sequence ID" value="MFC3051519.1"/>
    <property type="molecule type" value="Genomic_DNA"/>
</dbReference>
<organism evidence="1 2">
    <name type="scientific">Kordiimonas pumila</name>
    <dbReference type="NCBI Taxonomy" id="2161677"/>
    <lineage>
        <taxon>Bacteria</taxon>
        <taxon>Pseudomonadati</taxon>
        <taxon>Pseudomonadota</taxon>
        <taxon>Alphaproteobacteria</taxon>
        <taxon>Kordiimonadales</taxon>
        <taxon>Kordiimonadaceae</taxon>
        <taxon>Kordiimonas</taxon>
    </lineage>
</organism>
<gene>
    <name evidence="1" type="ORF">ACFOKA_06360</name>
</gene>
<dbReference type="SUPFAM" id="SSF51735">
    <property type="entry name" value="NAD(P)-binding Rossmann-fold domains"/>
    <property type="match status" value="1"/>
</dbReference>
<protein>
    <submittedName>
        <fullName evidence="1">Ornithine cyclodeaminase family protein</fullName>
    </submittedName>
</protein>
<dbReference type="Pfam" id="PF02423">
    <property type="entry name" value="OCD_Mu_crystall"/>
    <property type="match status" value="1"/>
</dbReference>
<accession>A0ABV7D3B4</accession>
<evidence type="ECO:0000313" key="1">
    <source>
        <dbReference type="EMBL" id="MFC3051519.1"/>
    </source>
</evidence>
<comment type="caution">
    <text evidence="1">The sequence shown here is derived from an EMBL/GenBank/DDBJ whole genome shotgun (WGS) entry which is preliminary data.</text>
</comment>
<dbReference type="Proteomes" id="UP001595444">
    <property type="component" value="Unassembled WGS sequence"/>
</dbReference>
<dbReference type="PIRSF" id="PIRSF001439">
    <property type="entry name" value="CryM"/>
    <property type="match status" value="1"/>
</dbReference>
<proteinExistence type="predicted"/>
<dbReference type="RefSeq" id="WP_194214276.1">
    <property type="nucleotide sequence ID" value="NZ_CP061205.1"/>
</dbReference>
<keyword evidence="2" id="KW-1185">Reference proteome</keyword>
<dbReference type="InterPro" id="IPR023401">
    <property type="entry name" value="ODC_N"/>
</dbReference>
<dbReference type="InterPro" id="IPR003462">
    <property type="entry name" value="ODC_Mu_crystall"/>
</dbReference>